<evidence type="ECO:0000256" key="1">
    <source>
        <dbReference type="SAM" id="MobiDB-lite"/>
    </source>
</evidence>
<accession>A0A0J9S5T6</accession>
<dbReference type="AlphaFoldDB" id="A0A0J9S5T6"/>
<dbReference type="Proteomes" id="UP000053562">
    <property type="component" value="Unassembled WGS sequence"/>
</dbReference>
<sequence length="297" mass="35695">MPSNNKEDLWYVDYNDYDKVKKLHEDSIGYNYSEGYLNEIMPHMLSLNRNFNKDDYIIKIFFKLLSNSNAFYIGIKSNYCKYINSWLNKEYRDRNYYSKLPDFDIFKKFVYQLNHAAFGNQLNSCEKYINYLDLEIYKNVILLHLFYDAYNKIKTNQVTNLNDTCVHLHFLARNYSESIDKYYDDKNFYDKLENVKNLILKEIETLNYPCVNKLYFKKPTKVVEHEAEQARKVAEEEAAQKAREAAKQAEEESKRRQIENEREQQNLLQPKDSLSALPANEVIHKDMYIQKGKNHYW</sequence>
<organism evidence="2 3">
    <name type="scientific">Plasmodium vivax India VII</name>
    <dbReference type="NCBI Taxonomy" id="1077284"/>
    <lineage>
        <taxon>Eukaryota</taxon>
        <taxon>Sar</taxon>
        <taxon>Alveolata</taxon>
        <taxon>Apicomplexa</taxon>
        <taxon>Aconoidasida</taxon>
        <taxon>Haemosporida</taxon>
        <taxon>Plasmodiidae</taxon>
        <taxon>Plasmodium</taxon>
        <taxon>Plasmodium (Plasmodium)</taxon>
    </lineage>
</organism>
<dbReference type="EMBL" id="KQ234399">
    <property type="protein sequence ID" value="KMZ77392.1"/>
    <property type="molecule type" value="Genomic_DNA"/>
</dbReference>
<reference evidence="2 3" key="1">
    <citation type="submission" date="2011-08" db="EMBL/GenBank/DDBJ databases">
        <title>The Genome Sequence of Plasmodium vivax India VII.</title>
        <authorList>
            <consortium name="The Broad Institute Genome Sequencing Platform"/>
            <consortium name="The Broad Institute Genome Sequencing Center for Infectious Disease"/>
            <person name="Neafsey D."/>
            <person name="Carlton J."/>
            <person name="Barnwell J."/>
            <person name="Collins W."/>
            <person name="Escalante A."/>
            <person name="Mullikin J."/>
            <person name="Saul A."/>
            <person name="Guigo R."/>
            <person name="Camara F."/>
            <person name="Young S.K."/>
            <person name="Zeng Q."/>
            <person name="Gargeya S."/>
            <person name="Fitzgerald M."/>
            <person name="Haas B."/>
            <person name="Abouelleil A."/>
            <person name="Alvarado L."/>
            <person name="Arachchi H.M."/>
            <person name="Berlin A."/>
            <person name="Brown A."/>
            <person name="Chapman S.B."/>
            <person name="Chen Z."/>
            <person name="Dunbar C."/>
            <person name="Freedman E."/>
            <person name="Gearin G."/>
            <person name="Gellesch M."/>
            <person name="Goldberg J."/>
            <person name="Griggs A."/>
            <person name="Gujja S."/>
            <person name="Heiman D."/>
            <person name="Howarth C."/>
            <person name="Larson L."/>
            <person name="Lui A."/>
            <person name="MacDonald P.J.P."/>
            <person name="Montmayeur A."/>
            <person name="Murphy C."/>
            <person name="Neiman D."/>
            <person name="Pearson M."/>
            <person name="Priest M."/>
            <person name="Roberts A."/>
            <person name="Saif S."/>
            <person name="Shea T."/>
            <person name="Shenoy N."/>
            <person name="Sisk P."/>
            <person name="Stolte C."/>
            <person name="Sykes S."/>
            <person name="Wortman J."/>
            <person name="Nusbaum C."/>
            <person name="Birren B."/>
        </authorList>
    </citation>
    <scope>NUCLEOTIDE SEQUENCE [LARGE SCALE GENOMIC DNA]</scope>
    <source>
        <strain evidence="2 3">India VII</strain>
    </source>
</reference>
<evidence type="ECO:0000313" key="2">
    <source>
        <dbReference type="EMBL" id="KMZ77392.1"/>
    </source>
</evidence>
<proteinExistence type="predicted"/>
<gene>
    <name evidence="2" type="ORF">PVIIG_05423</name>
</gene>
<evidence type="ECO:0000313" key="3">
    <source>
        <dbReference type="Proteomes" id="UP000053562"/>
    </source>
</evidence>
<protein>
    <recommendedName>
        <fullName evidence="4">VIR protein</fullName>
    </recommendedName>
</protein>
<name>A0A0J9S5T6_PLAVI</name>
<feature type="compositionally biased region" description="Basic and acidic residues" evidence="1">
    <location>
        <begin position="242"/>
        <end position="264"/>
    </location>
</feature>
<evidence type="ECO:0008006" key="4">
    <source>
        <dbReference type="Google" id="ProtNLM"/>
    </source>
</evidence>
<feature type="region of interest" description="Disordered" evidence="1">
    <location>
        <begin position="242"/>
        <end position="275"/>
    </location>
</feature>